<accession>A0A7C5LE48</accession>
<feature type="domain" description="ArnR1-like winged helix-turn-helix" evidence="1">
    <location>
        <begin position="6"/>
        <end position="83"/>
    </location>
</feature>
<evidence type="ECO:0000259" key="1">
    <source>
        <dbReference type="Pfam" id="PF14947"/>
    </source>
</evidence>
<dbReference type="Pfam" id="PF14947">
    <property type="entry name" value="HTH_45"/>
    <property type="match status" value="1"/>
</dbReference>
<dbReference type="InterPro" id="IPR036388">
    <property type="entry name" value="WH-like_DNA-bd_sf"/>
</dbReference>
<gene>
    <name evidence="2" type="ORF">ENM11_04585</name>
</gene>
<dbReference type="Gene3D" id="1.10.10.10">
    <property type="entry name" value="Winged helix-like DNA-binding domain superfamily/Winged helix DNA-binding domain"/>
    <property type="match status" value="1"/>
</dbReference>
<comment type="caution">
    <text evidence="2">The sequence shown here is derived from an EMBL/GenBank/DDBJ whole genome shotgun (WGS) entry which is preliminary data.</text>
</comment>
<name>A0A7C5LE48_CALS0</name>
<dbReference type="InterPro" id="IPR036390">
    <property type="entry name" value="WH_DNA-bd_sf"/>
</dbReference>
<organism evidence="2">
    <name type="scientific">Caldiarchaeum subterraneum</name>
    <dbReference type="NCBI Taxonomy" id="311458"/>
    <lineage>
        <taxon>Archaea</taxon>
        <taxon>Nitrososphaerota</taxon>
        <taxon>Candidatus Caldarchaeales</taxon>
        <taxon>Candidatus Caldarchaeaceae</taxon>
        <taxon>Candidatus Caldarchaeum</taxon>
    </lineage>
</organism>
<dbReference type="AlphaFoldDB" id="A0A7C5LE48"/>
<dbReference type="EMBL" id="DRWN01000031">
    <property type="protein sequence ID" value="HHK68416.1"/>
    <property type="molecule type" value="Genomic_DNA"/>
</dbReference>
<protein>
    <recommendedName>
        <fullName evidence="1">ArnR1-like winged helix-turn-helix domain-containing protein</fullName>
    </recommendedName>
</protein>
<dbReference type="SUPFAM" id="SSF46785">
    <property type="entry name" value="Winged helix' DNA-binding domain"/>
    <property type="match status" value="1"/>
</dbReference>
<sequence>MVKDYRSKAKIYADILESIYSQGYARPTRIMTDANLSHDRLVKYLDILIEKGLIKKSGESENVFTITEKGVNYLHEFRRFEKFAAVFGLRL</sequence>
<dbReference type="InterPro" id="IPR038723">
    <property type="entry name" value="ArnR1-like_HTH"/>
</dbReference>
<reference evidence="2" key="1">
    <citation type="journal article" date="2020" name="mSystems">
        <title>Genome- and Community-Level Interaction Insights into Carbon Utilization and Element Cycling Functions of Hydrothermarchaeota in Hydrothermal Sediment.</title>
        <authorList>
            <person name="Zhou Z."/>
            <person name="Liu Y."/>
            <person name="Xu W."/>
            <person name="Pan J."/>
            <person name="Luo Z.H."/>
            <person name="Li M."/>
        </authorList>
    </citation>
    <scope>NUCLEOTIDE SEQUENCE [LARGE SCALE GENOMIC DNA]</scope>
    <source>
        <strain evidence="2">SpSt-1056</strain>
    </source>
</reference>
<evidence type="ECO:0000313" key="2">
    <source>
        <dbReference type="EMBL" id="HHK68416.1"/>
    </source>
</evidence>
<proteinExistence type="predicted"/>